<name>A0A3B1E6S7_9ZZZZ</name>
<dbReference type="EMBL" id="UOYO01000040">
    <property type="protein sequence ID" value="VAY87965.1"/>
    <property type="molecule type" value="Genomic_DNA"/>
</dbReference>
<feature type="transmembrane region" description="Helical" evidence="1">
    <location>
        <begin position="313"/>
        <end position="335"/>
    </location>
</feature>
<feature type="transmembrane region" description="Helical" evidence="1">
    <location>
        <begin position="281"/>
        <end position="301"/>
    </location>
</feature>
<feature type="transmembrane region" description="Helical" evidence="1">
    <location>
        <begin position="374"/>
        <end position="393"/>
    </location>
</feature>
<keyword evidence="1" id="KW-1133">Transmembrane helix</keyword>
<feature type="transmembrane region" description="Helical" evidence="1">
    <location>
        <begin position="6"/>
        <end position="25"/>
    </location>
</feature>
<protein>
    <submittedName>
        <fullName evidence="2">Uncharacterized protein</fullName>
    </submittedName>
</protein>
<dbReference type="AlphaFoldDB" id="A0A3B1E6S7"/>
<evidence type="ECO:0000313" key="2">
    <source>
        <dbReference type="EMBL" id="VAY87965.1"/>
    </source>
</evidence>
<feature type="transmembrane region" description="Helical" evidence="1">
    <location>
        <begin position="219"/>
        <end position="235"/>
    </location>
</feature>
<feature type="transmembrane region" description="Helical" evidence="1">
    <location>
        <begin position="143"/>
        <end position="164"/>
    </location>
</feature>
<keyword evidence="1" id="KW-0472">Membrane</keyword>
<proteinExistence type="predicted"/>
<feature type="transmembrane region" description="Helical" evidence="1">
    <location>
        <begin position="347"/>
        <end position="369"/>
    </location>
</feature>
<accession>A0A3B1E6S7</accession>
<sequence length="510" mass="61370">MNFKNLFSTIFIFSIIAILFTNPFLHYPYDIFQHLIEIDKYFLSNDIPENRKIWHFIWAKIFYFFNIHNNDILFRAKIIHLVQTYIAFFSIYYFSKVVIRNLFQNIDTLALKYLSFWSVIIWFSIFATYSMHYQLIWNLWYSVNYQITLPLFWYITTLTLILILEKISTVKKIFFILQILIISRFILQAHSMEYMYYLMYILTITVVFIDKILYISKKYFYILIPVVVTIIVFAKKYQPENSAIFNYLSFEKLPKLYGLIVTEGEIIVNGFNRSLASINELMYLTYYLAIIISIIFIRDILKTKSNLMNTRVFVFIIITSMFVFIPLFELSGGIFAIITRTNVINRIYYSSSLFVLIPIFVYYVCSLLFKNKILMINIILALIIFFTLLYSKYNNNLGHNYYKNVISIKNSFFERKVGFHLSKKQILTIGDKLKFYESIKKEKKPMYYYARADIAFVIKYIFRKNVYWESRRANPDYIKLYTQCSQKHNKTYNCVLFQVPKGFPEYEPYK</sequence>
<keyword evidence="1" id="KW-0812">Transmembrane</keyword>
<organism evidence="2">
    <name type="scientific">hydrothermal vent metagenome</name>
    <dbReference type="NCBI Taxonomy" id="652676"/>
    <lineage>
        <taxon>unclassified sequences</taxon>
        <taxon>metagenomes</taxon>
        <taxon>ecological metagenomes</taxon>
    </lineage>
</organism>
<feature type="transmembrane region" description="Helical" evidence="1">
    <location>
        <begin position="170"/>
        <end position="187"/>
    </location>
</feature>
<gene>
    <name evidence="2" type="ORF">MNB_ARC-1_1237</name>
</gene>
<feature type="transmembrane region" description="Helical" evidence="1">
    <location>
        <begin position="72"/>
        <end position="94"/>
    </location>
</feature>
<evidence type="ECO:0000256" key="1">
    <source>
        <dbReference type="SAM" id="Phobius"/>
    </source>
</evidence>
<feature type="transmembrane region" description="Helical" evidence="1">
    <location>
        <begin position="114"/>
        <end position="131"/>
    </location>
</feature>
<reference evidence="2" key="1">
    <citation type="submission" date="2018-10" db="EMBL/GenBank/DDBJ databases">
        <authorList>
            <person name="Aoki K."/>
        </authorList>
    </citation>
    <scope>NUCLEOTIDE SEQUENCE</scope>
</reference>